<reference evidence="4 5" key="2">
    <citation type="journal article" date="2016" name="Genome Announc.">
        <title>Complete Genome Sequences of Two Interactive Moderate Thermophiles, Paenibacillus napthalenovorans 32O-Y and Paenibacillus sp. 32O-W.</title>
        <authorList>
            <person name="Butler R.R.III."/>
            <person name="Wang J."/>
            <person name="Stark B.C."/>
            <person name="Pombert J.F."/>
        </authorList>
    </citation>
    <scope>NUCLEOTIDE SEQUENCE [LARGE SCALE GENOMIC DNA]</scope>
    <source>
        <strain evidence="4 5">32O-Y</strain>
    </source>
</reference>
<accession>A0A0U2VP05</accession>
<dbReference type="CDD" id="cd03293">
    <property type="entry name" value="ABC_NrtD_SsuB_transporters"/>
    <property type="match status" value="1"/>
</dbReference>
<dbReference type="PATRIC" id="fig|162209.4.peg.4982"/>
<organism evidence="4 5">
    <name type="scientific">Paenibacillus naphthalenovorans</name>
    <dbReference type="NCBI Taxonomy" id="162209"/>
    <lineage>
        <taxon>Bacteria</taxon>
        <taxon>Bacillati</taxon>
        <taxon>Bacillota</taxon>
        <taxon>Bacilli</taxon>
        <taxon>Bacillales</taxon>
        <taxon>Paenibacillaceae</taxon>
        <taxon>Paenibacillus</taxon>
    </lineage>
</organism>
<dbReference type="STRING" id="162209.IJ22_47330"/>
<keyword evidence="2" id="KW-0547">Nucleotide-binding</keyword>
<dbReference type="KEGG" id="pnp:IJ22_47330"/>
<dbReference type="OrthoDB" id="18967at2"/>
<dbReference type="InterPro" id="IPR003439">
    <property type="entry name" value="ABC_transporter-like_ATP-bd"/>
</dbReference>
<gene>
    <name evidence="4" type="ORF">IJ22_47330</name>
</gene>
<dbReference type="RefSeq" id="WP_082660924.1">
    <property type="nucleotide sequence ID" value="NZ_BJCS01000014.1"/>
</dbReference>
<dbReference type="Proteomes" id="UP000061660">
    <property type="component" value="Chromosome"/>
</dbReference>
<dbReference type="InterPro" id="IPR027417">
    <property type="entry name" value="P-loop_NTPase"/>
</dbReference>
<dbReference type="Pfam" id="PF00005">
    <property type="entry name" value="ABC_tran"/>
    <property type="match status" value="1"/>
</dbReference>
<evidence type="ECO:0000313" key="4">
    <source>
        <dbReference type="EMBL" id="ALS24995.1"/>
    </source>
</evidence>
<dbReference type="SMART" id="SM00382">
    <property type="entry name" value="AAA"/>
    <property type="match status" value="1"/>
</dbReference>
<dbReference type="PANTHER" id="PTHR42788">
    <property type="entry name" value="TAURINE IMPORT ATP-BINDING PROTEIN-RELATED"/>
    <property type="match status" value="1"/>
</dbReference>
<evidence type="ECO:0000256" key="1">
    <source>
        <dbReference type="ARBA" id="ARBA00022448"/>
    </source>
</evidence>
<dbReference type="GO" id="GO:0016887">
    <property type="term" value="F:ATP hydrolysis activity"/>
    <property type="evidence" value="ECO:0007669"/>
    <property type="project" value="InterPro"/>
</dbReference>
<dbReference type="EMBL" id="CP013652">
    <property type="protein sequence ID" value="ALS24995.1"/>
    <property type="molecule type" value="Genomic_DNA"/>
</dbReference>
<dbReference type="AlphaFoldDB" id="A0A0U2VP05"/>
<sequence length="280" mass="30899">MAATDLNSDPGIQRPAPEPPKPEAKITVRNVAKVFASGNRLTSALTETNLTVRDGEFVVIVGPSGCGKTTLLRILAGLESPSSGEVKIAASDQNRPLHSMVFQERSIFPWMSVIDNVAYGLKIRGVDRRTALAKAEEFIGKVGLAKFARAYPHELSGGMKQRVSIARAFANDPEVLLMDEPFAALDEQTKLLMQEELLRIWDENKKTVVYVTHSLQEAVLLGDRIIVFSAHPGRIKAEVTVDFPRPRSHKLATTPEFSKLTSDLWELLKDEVIKASRIES</sequence>
<protein>
    <submittedName>
        <fullName evidence="4">ABC transporter ATP-binding protein</fullName>
    </submittedName>
</protein>
<keyword evidence="3 4" id="KW-0067">ATP-binding</keyword>
<keyword evidence="1" id="KW-0813">Transport</keyword>
<dbReference type="InterPro" id="IPR017871">
    <property type="entry name" value="ABC_transporter-like_CS"/>
</dbReference>
<evidence type="ECO:0000256" key="3">
    <source>
        <dbReference type="ARBA" id="ARBA00022840"/>
    </source>
</evidence>
<keyword evidence="5" id="KW-1185">Reference proteome</keyword>
<dbReference type="Gene3D" id="3.40.50.300">
    <property type="entry name" value="P-loop containing nucleotide triphosphate hydrolases"/>
    <property type="match status" value="1"/>
</dbReference>
<dbReference type="PROSITE" id="PS50893">
    <property type="entry name" value="ABC_TRANSPORTER_2"/>
    <property type="match status" value="1"/>
</dbReference>
<dbReference type="PANTHER" id="PTHR42788:SF13">
    <property type="entry name" value="ALIPHATIC SULFONATES IMPORT ATP-BINDING PROTEIN SSUB"/>
    <property type="match status" value="1"/>
</dbReference>
<name>A0A0U2VP05_9BACL</name>
<evidence type="ECO:0000313" key="5">
    <source>
        <dbReference type="Proteomes" id="UP000061660"/>
    </source>
</evidence>
<dbReference type="GO" id="GO:0005524">
    <property type="term" value="F:ATP binding"/>
    <property type="evidence" value="ECO:0007669"/>
    <property type="project" value="UniProtKB-KW"/>
</dbReference>
<proteinExistence type="predicted"/>
<evidence type="ECO:0000256" key="2">
    <source>
        <dbReference type="ARBA" id="ARBA00022741"/>
    </source>
</evidence>
<dbReference type="SUPFAM" id="SSF52540">
    <property type="entry name" value="P-loop containing nucleoside triphosphate hydrolases"/>
    <property type="match status" value="1"/>
</dbReference>
<dbReference type="PROSITE" id="PS00211">
    <property type="entry name" value="ABC_TRANSPORTER_1"/>
    <property type="match status" value="1"/>
</dbReference>
<dbReference type="InterPro" id="IPR003593">
    <property type="entry name" value="AAA+_ATPase"/>
</dbReference>
<dbReference type="InterPro" id="IPR050166">
    <property type="entry name" value="ABC_transporter_ATP-bind"/>
</dbReference>
<reference evidence="5" key="1">
    <citation type="submission" date="2015-12" db="EMBL/GenBank/DDBJ databases">
        <title>Complete genome sequences of two moderately thermophilic Paenibacillus species.</title>
        <authorList>
            <person name="Butler R.III."/>
            <person name="Wang J."/>
            <person name="Stark B.C."/>
            <person name="Pombert J.-F."/>
        </authorList>
    </citation>
    <scope>NUCLEOTIDE SEQUENCE [LARGE SCALE GENOMIC DNA]</scope>
    <source>
        <strain evidence="5">32O-Y</strain>
    </source>
</reference>